<accession>A0ABU6YYN3</accession>
<organism evidence="1 2">
    <name type="scientific">Stylosanthes scabra</name>
    <dbReference type="NCBI Taxonomy" id="79078"/>
    <lineage>
        <taxon>Eukaryota</taxon>
        <taxon>Viridiplantae</taxon>
        <taxon>Streptophyta</taxon>
        <taxon>Embryophyta</taxon>
        <taxon>Tracheophyta</taxon>
        <taxon>Spermatophyta</taxon>
        <taxon>Magnoliopsida</taxon>
        <taxon>eudicotyledons</taxon>
        <taxon>Gunneridae</taxon>
        <taxon>Pentapetalae</taxon>
        <taxon>rosids</taxon>
        <taxon>fabids</taxon>
        <taxon>Fabales</taxon>
        <taxon>Fabaceae</taxon>
        <taxon>Papilionoideae</taxon>
        <taxon>50 kb inversion clade</taxon>
        <taxon>dalbergioids sensu lato</taxon>
        <taxon>Dalbergieae</taxon>
        <taxon>Pterocarpus clade</taxon>
        <taxon>Stylosanthes</taxon>
    </lineage>
</organism>
<gene>
    <name evidence="1" type="ORF">PIB30_099128</name>
</gene>
<comment type="caution">
    <text evidence="1">The sequence shown here is derived from an EMBL/GenBank/DDBJ whole genome shotgun (WGS) entry which is preliminary data.</text>
</comment>
<protein>
    <submittedName>
        <fullName evidence="1">Uncharacterized protein</fullName>
    </submittedName>
</protein>
<sequence length="125" mass="14418">MPPPLALRHYIRQAGFEHAVQLRDFCFDTALLSVGRMHYHPTGCGVSLGSAHKRGAGGGCLHDFGTHYQMEPWDMVEEYLGARPSPVHDERRVVFAIRMRWLRERLQQMPNVADEVTWRQYAVSR</sequence>
<name>A0ABU6YYN3_9FABA</name>
<keyword evidence="2" id="KW-1185">Reference proteome</keyword>
<proteinExistence type="predicted"/>
<evidence type="ECO:0000313" key="1">
    <source>
        <dbReference type="EMBL" id="MED6214038.1"/>
    </source>
</evidence>
<evidence type="ECO:0000313" key="2">
    <source>
        <dbReference type="Proteomes" id="UP001341840"/>
    </source>
</evidence>
<dbReference type="EMBL" id="JASCZI010244268">
    <property type="protein sequence ID" value="MED6214038.1"/>
    <property type="molecule type" value="Genomic_DNA"/>
</dbReference>
<dbReference type="Proteomes" id="UP001341840">
    <property type="component" value="Unassembled WGS sequence"/>
</dbReference>
<reference evidence="1 2" key="1">
    <citation type="journal article" date="2023" name="Plants (Basel)">
        <title>Bridging the Gap: Combining Genomics and Transcriptomics Approaches to Understand Stylosanthes scabra, an Orphan Legume from the Brazilian Caatinga.</title>
        <authorList>
            <person name="Ferreira-Neto J.R.C."/>
            <person name="da Silva M.D."/>
            <person name="Binneck E."/>
            <person name="de Melo N.F."/>
            <person name="da Silva R.H."/>
            <person name="de Melo A.L.T.M."/>
            <person name="Pandolfi V."/>
            <person name="Bustamante F.O."/>
            <person name="Brasileiro-Vidal A.C."/>
            <person name="Benko-Iseppon A.M."/>
        </authorList>
    </citation>
    <scope>NUCLEOTIDE SEQUENCE [LARGE SCALE GENOMIC DNA]</scope>
    <source>
        <tissue evidence="1">Leaves</tissue>
    </source>
</reference>